<organism evidence="3 5">
    <name type="scientific">Dracunculus medinensis</name>
    <name type="common">Guinea worm</name>
    <dbReference type="NCBI Taxonomy" id="318479"/>
    <lineage>
        <taxon>Eukaryota</taxon>
        <taxon>Metazoa</taxon>
        <taxon>Ecdysozoa</taxon>
        <taxon>Nematoda</taxon>
        <taxon>Chromadorea</taxon>
        <taxon>Rhabditida</taxon>
        <taxon>Spirurina</taxon>
        <taxon>Dracunculoidea</taxon>
        <taxon>Dracunculidae</taxon>
        <taxon>Dracunculus</taxon>
    </lineage>
</organism>
<name>A0A158Q544_DRAME</name>
<dbReference type="Proteomes" id="UP000274756">
    <property type="component" value="Unassembled WGS sequence"/>
</dbReference>
<reference evidence="2 4" key="2">
    <citation type="submission" date="2018-11" db="EMBL/GenBank/DDBJ databases">
        <authorList>
            <consortium name="Pathogen Informatics"/>
        </authorList>
    </citation>
    <scope>NUCLEOTIDE SEQUENCE [LARGE SCALE GENOMIC DNA]</scope>
</reference>
<evidence type="ECO:0000313" key="5">
    <source>
        <dbReference type="WBParaSite" id="DME_0000646101-mRNA-1"/>
    </source>
</evidence>
<dbReference type="Pfam" id="PF16184">
    <property type="entry name" value="Cadherin_3"/>
    <property type="match status" value="3"/>
</dbReference>
<dbReference type="AlphaFoldDB" id="A0A158Q544"/>
<dbReference type="PANTHER" id="PTHR45739:SF13">
    <property type="entry name" value="CHONDROITIN SULFATE PROTEOGLYCAN 4"/>
    <property type="match status" value="1"/>
</dbReference>
<dbReference type="Proteomes" id="UP000038040">
    <property type="component" value="Unplaced"/>
</dbReference>
<evidence type="ECO:0000256" key="1">
    <source>
        <dbReference type="SAM" id="Phobius"/>
    </source>
</evidence>
<dbReference type="PANTHER" id="PTHR45739">
    <property type="entry name" value="MATRIX PROTEIN, PUTATIVE-RELATED"/>
    <property type="match status" value="1"/>
</dbReference>
<keyword evidence="1" id="KW-1133">Transmembrane helix</keyword>
<dbReference type="STRING" id="318479.A0A158Q544"/>
<evidence type="ECO:0000313" key="3">
    <source>
        <dbReference type="Proteomes" id="UP000038040"/>
    </source>
</evidence>
<reference evidence="5" key="1">
    <citation type="submission" date="2016-04" db="UniProtKB">
        <authorList>
            <consortium name="WormBaseParasite"/>
        </authorList>
    </citation>
    <scope>IDENTIFICATION</scope>
</reference>
<proteinExistence type="predicted"/>
<feature type="transmembrane region" description="Helical" evidence="1">
    <location>
        <begin position="822"/>
        <end position="843"/>
    </location>
</feature>
<dbReference type="WBParaSite" id="DME_0000646101-mRNA-1">
    <property type="protein sequence ID" value="DME_0000646101-mRNA-1"/>
    <property type="gene ID" value="DME_0000646101"/>
</dbReference>
<dbReference type="GO" id="GO:0009653">
    <property type="term" value="P:anatomical structure morphogenesis"/>
    <property type="evidence" value="ECO:0007669"/>
    <property type="project" value="TreeGrafter"/>
</dbReference>
<gene>
    <name evidence="2" type="ORF">DME_LOCUS9572</name>
</gene>
<keyword evidence="4" id="KW-1185">Reference proteome</keyword>
<evidence type="ECO:0000313" key="4">
    <source>
        <dbReference type="Proteomes" id="UP000274756"/>
    </source>
</evidence>
<dbReference type="OrthoDB" id="5831138at2759"/>
<sequence>MVGVVRRRSNVNGSMPTELELDQGEMALDDSMNFAIANISLKIGDSLVLSKGIIRESTSQGKELKLKIVSQPKAGWIIRDMWDLNNITSIDQFTTKELDDHRIFYVSNPLSNLERDSFSLVACPDAQQCSHPKRIYAAIKKRNVHEPELIRNEVMKIWNSNVARITKQYLYTYDDDTPPEQLHYIISKPINGYVARADQAGKAIHNFSQAEINNSEIIFVKTLNSTSAGGFSFLLSDGLHQVGPEWFTVESSRIVSVALEANARLIVPPGNVPSVIGMDLLRANIPDISPENTYFSISKLPKLGTILRSGQLVQRFSQGDINNRFITYKPLNSTMQGWVNKDWFQFVVSCNGSTKPIVEEYRSSIAINESYINLTKLNSLCNDSLIIEIARQPRCGSLDFTAQMNGSALKASALITGRRLIYRQWKDAEAQSDDLLFHLYPYETNKRTSRMRIPISIVFKPISDPFLQVVSMPERLKVVSGGETQLNPKLFQVNHPHLQPSAIVYRLLQAKFVDGSNGVELIMADEKIRDFNQGDLNKARVSIRHKQRFDSEDPIDVLVMQISDHVRAIIVDIHPLSLSLINHSDITYVQGRLYTVLDRSHFGAYSNGDRSRIVYNITKPPENGTFYWVAGEMETRSFTQKDIDNERVLYAQINMEAYQDSFEFALGNDQNGVIRSSSRVVVLPAVKSQKLVVESGSQEIITALHLNASKLEGMSPRFLVITAPSYGRLLLDGNFNGSVFFFTFADINSRRLAYYATDSGEELADSVELQLDADGIQPARFRFDILIRPANRHHTVSPASRSITPTIPEVPMVANGISSVGYQLPILVLLIILSLTVFILICCKHNNKRKRKKAGEEDKKRNFNAKLDSVIEEQPDLLDSTVYATVKRNRLELNNSQRMRPLQTFESPQCRVKPPPLPSSPLVQRSDRLHGSSLDYEPFNKATENAKTRVEKMRTTRLRENQYWV</sequence>
<keyword evidence="1" id="KW-0472">Membrane</keyword>
<protein>
    <submittedName>
        <fullName evidence="2 5">Uncharacterized protein</fullName>
    </submittedName>
</protein>
<evidence type="ECO:0000313" key="2">
    <source>
        <dbReference type="EMBL" id="VDN59599.1"/>
    </source>
</evidence>
<keyword evidence="1" id="KW-0812">Transmembrane</keyword>
<dbReference type="InterPro" id="IPR051561">
    <property type="entry name" value="FRAS1_ECM"/>
</dbReference>
<accession>A0A158Q544</accession>
<dbReference type="EMBL" id="UYYG01001185">
    <property type="protein sequence ID" value="VDN59599.1"/>
    <property type="molecule type" value="Genomic_DNA"/>
</dbReference>